<dbReference type="Proteomes" id="UP000002363">
    <property type="component" value="Chromosome"/>
</dbReference>
<dbReference type="HOGENOM" id="CLU_019796_1_3_6"/>
<gene>
    <name evidence="7" type="ordered locus">ECL_04872</name>
</gene>
<evidence type="ECO:0000313" key="7">
    <source>
        <dbReference type="EMBL" id="ADF64399.1"/>
    </source>
</evidence>
<evidence type="ECO:0000256" key="2">
    <source>
        <dbReference type="ARBA" id="ARBA00023002"/>
    </source>
</evidence>
<evidence type="ECO:0000259" key="5">
    <source>
        <dbReference type="Pfam" id="PF00389"/>
    </source>
</evidence>
<evidence type="ECO:0000256" key="3">
    <source>
        <dbReference type="ARBA" id="ARBA00023027"/>
    </source>
</evidence>
<dbReference type="GO" id="GO:0047545">
    <property type="term" value="F:(S)-2-hydroxyglutarate dehydrogenase activity"/>
    <property type="evidence" value="ECO:0007669"/>
    <property type="project" value="UniProtKB-ARBA"/>
</dbReference>
<dbReference type="AlphaFoldDB" id="A0A0H3CT17"/>
<dbReference type="Gene3D" id="3.40.50.720">
    <property type="entry name" value="NAD(P)-binding Rossmann-like Domain"/>
    <property type="match status" value="2"/>
</dbReference>
<dbReference type="GO" id="GO:0051287">
    <property type="term" value="F:NAD binding"/>
    <property type="evidence" value="ECO:0007669"/>
    <property type="project" value="InterPro"/>
</dbReference>
<organism evidence="7 8">
    <name type="scientific">Enterobacter cloacae subsp. cloacae (strain ATCC 13047 / DSM 30054 / NBRC 13535 / NCTC 10005 / WDCM 00083 / NCDC 279-56)</name>
    <dbReference type="NCBI Taxonomy" id="716541"/>
    <lineage>
        <taxon>Bacteria</taxon>
        <taxon>Pseudomonadati</taxon>
        <taxon>Pseudomonadota</taxon>
        <taxon>Gammaproteobacteria</taxon>
        <taxon>Enterobacterales</taxon>
        <taxon>Enterobacteriaceae</taxon>
        <taxon>Enterobacter</taxon>
        <taxon>Enterobacter cloacae complex</taxon>
    </lineage>
</organism>
<reference evidence="7 8" key="1">
    <citation type="journal article" date="2010" name="J. Bacteriol.">
        <title>Complete genome sequence of Enterobacter cloacae subsp. cloacae type strain ATCC 13047.</title>
        <authorList>
            <person name="Ren Y."/>
            <person name="Ren Y."/>
            <person name="Zhou Z."/>
            <person name="Guo X."/>
            <person name="Li Y."/>
            <person name="Feng L."/>
            <person name="Wang L."/>
        </authorList>
    </citation>
    <scope>NUCLEOTIDE SEQUENCE [LARGE SCALE GENOMIC DNA]</scope>
    <source>
        <strain evidence="8">ATCC 13047 / DSM 30054 / NBRC 13535 / NCTC 10005 / WDCM 00083 / NCDC 279-56</strain>
    </source>
</reference>
<dbReference type="EMBL" id="CP001918">
    <property type="protein sequence ID" value="ADF64399.1"/>
    <property type="molecule type" value="Genomic_DNA"/>
</dbReference>
<dbReference type="PROSITE" id="PS00671">
    <property type="entry name" value="D_2_HYDROXYACID_DH_3"/>
    <property type="match status" value="1"/>
</dbReference>
<evidence type="ECO:0000259" key="6">
    <source>
        <dbReference type="Pfam" id="PF02826"/>
    </source>
</evidence>
<dbReference type="RefSeq" id="WP_013099186.1">
    <property type="nucleotide sequence ID" value="NC_014121.1"/>
</dbReference>
<dbReference type="PANTHER" id="PTHR42789:SF1">
    <property type="entry name" value="D-ISOMER SPECIFIC 2-HYDROXYACID DEHYDROGENASE FAMILY PROTEIN (AFU_ORTHOLOGUE AFUA_6G10090)"/>
    <property type="match status" value="1"/>
</dbReference>
<dbReference type="SUPFAM" id="SSF52283">
    <property type="entry name" value="Formate/glycerate dehydrogenase catalytic domain-like"/>
    <property type="match status" value="1"/>
</dbReference>
<dbReference type="KEGG" id="enc:ECL_04872"/>
<dbReference type="InterPro" id="IPR029753">
    <property type="entry name" value="D-isomer_DH_CS"/>
</dbReference>
<dbReference type="GO" id="GO:0005829">
    <property type="term" value="C:cytosol"/>
    <property type="evidence" value="ECO:0007669"/>
    <property type="project" value="UniProtKB-ARBA"/>
</dbReference>
<comment type="similarity">
    <text evidence="1 4">Belongs to the D-isomer specific 2-hydroxyacid dehydrogenase family.</text>
</comment>
<dbReference type="InterPro" id="IPR006140">
    <property type="entry name" value="D-isomer_DH_NAD-bd"/>
</dbReference>
<dbReference type="PATRIC" id="fig|716541.4.peg.5016"/>
<dbReference type="SUPFAM" id="SSF51735">
    <property type="entry name" value="NAD(P)-binding Rossmann-fold domains"/>
    <property type="match status" value="1"/>
</dbReference>
<dbReference type="GO" id="GO:0004617">
    <property type="term" value="F:phosphoglycerate dehydrogenase activity"/>
    <property type="evidence" value="ECO:0007669"/>
    <property type="project" value="UniProtKB-ARBA"/>
</dbReference>
<keyword evidence="3" id="KW-0520">NAD</keyword>
<evidence type="ECO:0000313" key="8">
    <source>
        <dbReference type="Proteomes" id="UP000002363"/>
    </source>
</evidence>
<keyword evidence="8" id="KW-1185">Reference proteome</keyword>
<dbReference type="GO" id="GO:0006564">
    <property type="term" value="P:L-serine biosynthetic process"/>
    <property type="evidence" value="ECO:0007669"/>
    <property type="project" value="UniProtKB-ARBA"/>
</dbReference>
<dbReference type="eggNOG" id="COG0111">
    <property type="taxonomic scope" value="Bacteria"/>
</dbReference>
<proteinExistence type="inferred from homology"/>
<dbReference type="FunFam" id="3.40.50.720:FF:000041">
    <property type="entry name" value="D-3-phosphoglycerate dehydrogenase"/>
    <property type="match status" value="1"/>
</dbReference>
<name>A0A0H3CT17_ENTCC</name>
<dbReference type="EnsemblBacteria" id="ADF64399">
    <property type="protein sequence ID" value="ADF64399"/>
    <property type="gene ID" value="ECL_04872"/>
</dbReference>
<dbReference type="InterPro" id="IPR036291">
    <property type="entry name" value="NAD(P)-bd_dom_sf"/>
</dbReference>
<dbReference type="PANTHER" id="PTHR42789">
    <property type="entry name" value="D-ISOMER SPECIFIC 2-HYDROXYACID DEHYDROGENASE FAMILY PROTEIN (AFU_ORTHOLOGUE AFUA_6G10090)"/>
    <property type="match status" value="1"/>
</dbReference>
<keyword evidence="2 4" id="KW-0560">Oxidoreductase</keyword>
<dbReference type="STRING" id="716541.ECL_04872"/>
<dbReference type="Pfam" id="PF02826">
    <property type="entry name" value="2-Hacid_dh_C"/>
    <property type="match status" value="1"/>
</dbReference>
<evidence type="ECO:0000256" key="4">
    <source>
        <dbReference type="RuleBase" id="RU003719"/>
    </source>
</evidence>
<feature type="domain" description="D-isomer specific 2-hydroxyacid dehydrogenase catalytic" evidence="5">
    <location>
        <begin position="8"/>
        <end position="308"/>
    </location>
</feature>
<sequence>MANKKVVLVTGSDLAEQAMAILHDFEVVFAGRQPTEDELIALCEQHNPVAILVRYGKISAKIMDAAPALQVISKHGSGIDVIDQAAAAERNIAVRSAPGANAAAVAEHTWALILACAKSVVSLDTRLRQGHWDKATHKSIELEGLTLGLIGLGAIGSRVAQIGHVFSMRVLAYDPYAQSMPSICERTDTLTDLLSRSDVISLHCPLTDDNRGMINTKTLAYVKPNAILVNTARGGLIDDGSLLAALENRTLHSAGLDSFTSEPLTAPHLWQGVENVIISPHIGGVSAASYIKMGTAAASNIVDVVSEAEETTLTASR</sequence>
<dbReference type="PROSITE" id="PS00670">
    <property type="entry name" value="D_2_HYDROXYACID_DH_2"/>
    <property type="match status" value="1"/>
</dbReference>
<dbReference type="OrthoDB" id="9805416at2"/>
<feature type="domain" description="D-isomer specific 2-hydroxyacid dehydrogenase NAD-binding" evidence="6">
    <location>
        <begin position="111"/>
        <end position="283"/>
    </location>
</feature>
<dbReference type="InterPro" id="IPR006139">
    <property type="entry name" value="D-isomer_2_OHA_DH_cat_dom"/>
</dbReference>
<dbReference type="Pfam" id="PF00389">
    <property type="entry name" value="2-Hacid_dh"/>
    <property type="match status" value="1"/>
</dbReference>
<dbReference type="InterPro" id="IPR050857">
    <property type="entry name" value="D-2-hydroxyacid_DH"/>
</dbReference>
<protein>
    <submittedName>
        <fullName evidence="7">D-isomer specific 2-hydroxyacid dehydrogenase family protein</fullName>
    </submittedName>
</protein>
<evidence type="ECO:0000256" key="1">
    <source>
        <dbReference type="ARBA" id="ARBA00005854"/>
    </source>
</evidence>
<accession>A0A0H3CT17</accession>